<reference evidence="3 6" key="1">
    <citation type="submission" date="2015-06" db="EMBL/GenBank/DDBJ databases">
        <title>Genome sequence of Pseudoalteromonas carrageenovora.</title>
        <authorList>
            <person name="Xie B.-B."/>
            <person name="Rong J.-C."/>
            <person name="Qin Q.-L."/>
            <person name="Zhang Y.-Z."/>
        </authorList>
    </citation>
    <scope>NUCLEOTIDE SEQUENCE [LARGE SCALE GENOMIC DNA]</scope>
    <source>
        <strain evidence="3 6">IAM 12662</strain>
    </source>
</reference>
<feature type="transmembrane region" description="Helical" evidence="1">
    <location>
        <begin position="52"/>
        <end position="69"/>
    </location>
</feature>
<dbReference type="Proteomes" id="UP000238288">
    <property type="component" value="Chromosome PCAR9a"/>
</dbReference>
<keyword evidence="4" id="KW-0378">Hydrolase</keyword>
<keyword evidence="6" id="KW-1185">Reference proteome</keyword>
<gene>
    <name evidence="4" type="primary">rutD</name>
    <name evidence="4" type="ORF">PCAR9_A30264</name>
    <name evidence="3" type="ORF">PCARR_a1781</name>
</gene>
<dbReference type="Gene3D" id="3.40.50.1820">
    <property type="entry name" value="alpha/beta hydrolase"/>
    <property type="match status" value="1"/>
</dbReference>
<dbReference type="SUPFAM" id="SSF53474">
    <property type="entry name" value="alpha/beta-Hydrolases"/>
    <property type="match status" value="1"/>
</dbReference>
<proteinExistence type="predicted"/>
<organism evidence="4 5">
    <name type="scientific">Pseudoalteromonas carrageenovora IAM 12662</name>
    <dbReference type="NCBI Taxonomy" id="1314868"/>
    <lineage>
        <taxon>Bacteria</taxon>
        <taxon>Pseudomonadati</taxon>
        <taxon>Pseudomonadota</taxon>
        <taxon>Gammaproteobacteria</taxon>
        <taxon>Alteromonadales</taxon>
        <taxon>Pseudoalteromonadaceae</taxon>
        <taxon>Pseudoalteromonas</taxon>
    </lineage>
</organism>
<evidence type="ECO:0000256" key="1">
    <source>
        <dbReference type="SAM" id="Phobius"/>
    </source>
</evidence>
<evidence type="ECO:0000259" key="2">
    <source>
        <dbReference type="Pfam" id="PF00561"/>
    </source>
</evidence>
<dbReference type="InterPro" id="IPR050266">
    <property type="entry name" value="AB_hydrolase_sf"/>
</dbReference>
<accession>A0A2K4X9V0</accession>
<evidence type="ECO:0000313" key="4">
    <source>
        <dbReference type="EMBL" id="SOU41098.1"/>
    </source>
</evidence>
<dbReference type="AlphaFoldDB" id="A0A2K4X9V0"/>
<dbReference type="PANTHER" id="PTHR43798">
    <property type="entry name" value="MONOACYLGLYCEROL LIPASE"/>
    <property type="match status" value="1"/>
</dbReference>
<dbReference type="EMBL" id="AQGW01000020">
    <property type="protein sequence ID" value="MBE0383444.1"/>
    <property type="molecule type" value="Genomic_DNA"/>
</dbReference>
<dbReference type="Proteomes" id="UP000615003">
    <property type="component" value="Unassembled WGS sequence"/>
</dbReference>
<sequence>MVLNIYAQWHNNSINSLTAFAGTPTRRAASPLYPTCLRPLLKSYTPRRIKRLFRYILALIFSISFSALGQTKQIQVDDVSIEYLDFGKGKYTFVFESGVGMGVNYWDSFLPFADRLNSRVIIYSRAGNGSSSDSSKVSLERSLLRLEKLLFQLNAQDNLILVGHSFGGFHARNFAHNFVDRVSGLVLLDPSHELFQKELEAIDPEKAKNDNARLNSILKNQPEWQILQDIYTNNVLFPSQPTHNVPTVIVTSSQIGESDWWIGHSEKGKIAWRALHQELISNNSISTHIVTDKVGHNLPIQDPEFTFKAIKSVLELVEGVDFP</sequence>
<dbReference type="InterPro" id="IPR000073">
    <property type="entry name" value="AB_hydrolase_1"/>
</dbReference>
<dbReference type="InterPro" id="IPR029058">
    <property type="entry name" value="AB_hydrolase_fold"/>
</dbReference>
<dbReference type="EMBL" id="LT965928">
    <property type="protein sequence ID" value="SOU41098.1"/>
    <property type="molecule type" value="Genomic_DNA"/>
</dbReference>
<dbReference type="Pfam" id="PF00561">
    <property type="entry name" value="Abhydrolase_1"/>
    <property type="match status" value="1"/>
</dbReference>
<protein>
    <submittedName>
        <fullName evidence="4">Putative aminoacrylate hydrolase RutD</fullName>
    </submittedName>
</protein>
<keyword evidence="1" id="KW-0812">Transmembrane</keyword>
<keyword evidence="1" id="KW-1133">Transmembrane helix</keyword>
<evidence type="ECO:0000313" key="5">
    <source>
        <dbReference type="Proteomes" id="UP000238288"/>
    </source>
</evidence>
<keyword evidence="1" id="KW-0472">Membrane</keyword>
<evidence type="ECO:0000313" key="3">
    <source>
        <dbReference type="EMBL" id="MBE0383444.1"/>
    </source>
</evidence>
<evidence type="ECO:0000313" key="6">
    <source>
        <dbReference type="Proteomes" id="UP000615003"/>
    </source>
</evidence>
<reference evidence="4 5" key="2">
    <citation type="submission" date="2017-11" db="EMBL/GenBank/DDBJ databases">
        <authorList>
            <person name="Han C.G."/>
        </authorList>
    </citation>
    <scope>NUCLEOTIDE SEQUENCE [LARGE SCALE GENOMIC DNA]</scope>
    <source>
        <strain evidence="5">ATCC 43555</strain>
        <strain evidence="4">ATCC43555</strain>
    </source>
</reference>
<dbReference type="GO" id="GO:0016787">
    <property type="term" value="F:hydrolase activity"/>
    <property type="evidence" value="ECO:0007669"/>
    <property type="project" value="UniProtKB-KW"/>
</dbReference>
<feature type="domain" description="AB hydrolase-1" evidence="2">
    <location>
        <begin position="92"/>
        <end position="200"/>
    </location>
</feature>
<name>A0A2K4X9V0_PSEVC</name>